<proteinExistence type="inferred from homology"/>
<sequence>MTGNGPNESLGPASGPPPSPDESAQTLRLRAERPRITRLSRKVLAGGTALALLLISGAVLWALRSNHSHNPAPDELYSTDHHNVADGLTRLPQDYAGIPHDVPRLGPALPGDLGRPIVTAEGQSAPIGLDAEQQRVNQETEAARTSKVFASTTAPVAPPHAASQETATKTAPSSDETFTQNGQDSKLLFVKAPVDRRTTAPDRLSRPASPFVVQAGTIIPAALITGIRSDLPGQITAQVTENVYDTPTGRARLIPQGTRLIGVYDSQVAFGQSRVLLVWTRLIMPNGHSIVLERQPGADTAGYSGLEDAVDNHWGALFKAALLSTLLGVGSELGAGSDSGTGNNGGLIQALRLGASDSLNQTGQKIVQRNLNIQPTLTIRPGFPVRVIVNRDLVLEPYKG</sequence>
<dbReference type="Pfam" id="PF03743">
    <property type="entry name" value="TrbI"/>
    <property type="match status" value="1"/>
</dbReference>
<evidence type="ECO:0000256" key="5">
    <source>
        <dbReference type="ARBA" id="ARBA00023136"/>
    </source>
</evidence>
<accession>A0A1H1V9X1</accession>
<evidence type="ECO:0000313" key="8">
    <source>
        <dbReference type="EMBL" id="SDS81069.1"/>
    </source>
</evidence>
<dbReference type="Gene3D" id="2.40.128.260">
    <property type="entry name" value="Type IV secretion system, VirB10/TraB/TrbI"/>
    <property type="match status" value="1"/>
</dbReference>
<evidence type="ECO:0000256" key="6">
    <source>
        <dbReference type="SAM" id="MobiDB-lite"/>
    </source>
</evidence>
<evidence type="ECO:0000256" key="3">
    <source>
        <dbReference type="ARBA" id="ARBA00022692"/>
    </source>
</evidence>
<dbReference type="InterPro" id="IPR005498">
    <property type="entry name" value="T4SS_VirB10/TraB/TrbI"/>
</dbReference>
<keyword evidence="5 7" id="KW-0472">Membrane</keyword>
<evidence type="ECO:0000256" key="2">
    <source>
        <dbReference type="ARBA" id="ARBA00010265"/>
    </source>
</evidence>
<name>A0A1H1V9X1_9BRAD</name>
<feature type="region of interest" description="Disordered" evidence="6">
    <location>
        <begin position="1"/>
        <end position="33"/>
    </location>
</feature>
<evidence type="ECO:0000256" key="4">
    <source>
        <dbReference type="ARBA" id="ARBA00022989"/>
    </source>
</evidence>
<reference evidence="9" key="1">
    <citation type="submission" date="2016-10" db="EMBL/GenBank/DDBJ databases">
        <authorList>
            <person name="Varghese N."/>
            <person name="Submissions S."/>
        </authorList>
    </citation>
    <scope>NUCLEOTIDE SEQUENCE [LARGE SCALE GENOMIC DNA]</scope>
    <source>
        <strain evidence="9">GAS369</strain>
    </source>
</reference>
<dbReference type="Proteomes" id="UP000243904">
    <property type="component" value="Chromosome I"/>
</dbReference>
<evidence type="ECO:0000313" key="9">
    <source>
        <dbReference type="Proteomes" id="UP000243904"/>
    </source>
</evidence>
<dbReference type="RefSeq" id="WP_146688016.1">
    <property type="nucleotide sequence ID" value="NZ_LT629750.1"/>
</dbReference>
<feature type="transmembrane region" description="Helical" evidence="7">
    <location>
        <begin position="43"/>
        <end position="63"/>
    </location>
</feature>
<comment type="similarity">
    <text evidence="2">Belongs to the TrbI/VirB10 family.</text>
</comment>
<evidence type="ECO:0000256" key="1">
    <source>
        <dbReference type="ARBA" id="ARBA00004167"/>
    </source>
</evidence>
<gene>
    <name evidence="8" type="ORF">SAMN05444158_3298</name>
</gene>
<evidence type="ECO:0000256" key="7">
    <source>
        <dbReference type="SAM" id="Phobius"/>
    </source>
</evidence>
<dbReference type="AlphaFoldDB" id="A0A1H1V9X1"/>
<keyword evidence="9" id="KW-1185">Reference proteome</keyword>
<feature type="region of interest" description="Disordered" evidence="6">
    <location>
        <begin position="137"/>
        <end position="184"/>
    </location>
</feature>
<dbReference type="CDD" id="cd16429">
    <property type="entry name" value="VirB10"/>
    <property type="match status" value="1"/>
</dbReference>
<feature type="compositionally biased region" description="Polar residues" evidence="6">
    <location>
        <begin position="163"/>
        <end position="184"/>
    </location>
</feature>
<dbReference type="GO" id="GO:0016020">
    <property type="term" value="C:membrane"/>
    <property type="evidence" value="ECO:0007669"/>
    <property type="project" value="UniProtKB-SubCell"/>
</dbReference>
<organism evidence="8 9">
    <name type="scientific">Bradyrhizobium canariense</name>
    <dbReference type="NCBI Taxonomy" id="255045"/>
    <lineage>
        <taxon>Bacteria</taxon>
        <taxon>Pseudomonadati</taxon>
        <taxon>Pseudomonadota</taxon>
        <taxon>Alphaproteobacteria</taxon>
        <taxon>Hyphomicrobiales</taxon>
        <taxon>Nitrobacteraceae</taxon>
        <taxon>Bradyrhizobium</taxon>
    </lineage>
</organism>
<comment type="subcellular location">
    <subcellularLocation>
        <location evidence="1">Membrane</location>
        <topology evidence="1">Single-pass membrane protein</topology>
    </subcellularLocation>
</comment>
<keyword evidence="4 7" id="KW-1133">Transmembrane helix</keyword>
<dbReference type="InterPro" id="IPR042217">
    <property type="entry name" value="T4SS_VirB10/TrbI"/>
</dbReference>
<protein>
    <submittedName>
        <fullName evidence="8">Type IV secretion system protein VirB10</fullName>
    </submittedName>
</protein>
<keyword evidence="3 7" id="KW-0812">Transmembrane</keyword>
<dbReference type="EMBL" id="LT629750">
    <property type="protein sequence ID" value="SDS81069.1"/>
    <property type="molecule type" value="Genomic_DNA"/>
</dbReference>